<dbReference type="EMBL" id="JACHNB010000001">
    <property type="protein sequence ID" value="MBB4742622.1"/>
    <property type="molecule type" value="Genomic_DNA"/>
</dbReference>
<dbReference type="RefSeq" id="WP_185042965.1">
    <property type="nucleotide sequence ID" value="NZ_BAABFG010000005.1"/>
</dbReference>
<comment type="caution">
    <text evidence="2">The sequence shown here is derived from an EMBL/GenBank/DDBJ whole genome shotgun (WGS) entry which is preliminary data.</text>
</comment>
<dbReference type="AlphaFoldDB" id="A0A7W7MA55"/>
<keyword evidence="3" id="KW-1185">Reference proteome</keyword>
<protein>
    <recommendedName>
        <fullName evidence="1">ER-bound oxygenase mpaB/mpaB'/Rubber oxygenase catalytic domain-containing protein</fullName>
    </recommendedName>
</protein>
<dbReference type="GO" id="GO:0016491">
    <property type="term" value="F:oxidoreductase activity"/>
    <property type="evidence" value="ECO:0007669"/>
    <property type="project" value="InterPro"/>
</dbReference>
<dbReference type="Proteomes" id="UP000546162">
    <property type="component" value="Unassembled WGS sequence"/>
</dbReference>
<proteinExistence type="predicted"/>
<feature type="domain" description="ER-bound oxygenase mpaB/mpaB'/Rubber oxygenase catalytic" evidence="1">
    <location>
        <begin position="50"/>
        <end position="237"/>
    </location>
</feature>
<evidence type="ECO:0000313" key="2">
    <source>
        <dbReference type="EMBL" id="MBB4742622.1"/>
    </source>
</evidence>
<dbReference type="PANTHER" id="PTHR36124:SF1">
    <property type="entry name" value="ER-BOUND OXYGENASE MPAB_MPAB'_RUBBER OXYGENASE CATALYTIC DOMAIN-CONTAINING PROTEIN"/>
    <property type="match status" value="1"/>
</dbReference>
<dbReference type="Pfam" id="PF09995">
    <property type="entry name" value="MPAB_Lcp_cat"/>
    <property type="match status" value="1"/>
</dbReference>
<gene>
    <name evidence="2" type="ORF">BJY16_006081</name>
</gene>
<reference evidence="2 3" key="1">
    <citation type="submission" date="2020-08" db="EMBL/GenBank/DDBJ databases">
        <title>Sequencing the genomes of 1000 actinobacteria strains.</title>
        <authorList>
            <person name="Klenk H.-P."/>
        </authorList>
    </citation>
    <scope>NUCLEOTIDE SEQUENCE [LARGE SCALE GENOMIC DNA]</scope>
    <source>
        <strain evidence="2 3">DSM 45809</strain>
    </source>
</reference>
<evidence type="ECO:0000259" key="1">
    <source>
        <dbReference type="Pfam" id="PF09995"/>
    </source>
</evidence>
<dbReference type="InterPro" id="IPR018713">
    <property type="entry name" value="MPAB/Lcp_cat_dom"/>
</dbReference>
<sequence length="277" mass="31670">MRRRYDNLRRIQSLDPEVDFEEIYRQMLLVEFPFDMKLGLNLGFNRSFSTPAVAAVLAGTGELTERAQKRRDDTGLLMYEMILHGFDHPRGRAAVRRINQIHRPYRDMPAAEYRYVLACCVVIPLRWLDRYAWRRPCCHERRATFRFYAELGRRMGVTGIPDTLPELESWFDTYDAEHLVPNAPAAAIERATRVLLVTPGGLKDALLSALYDDRLRAATGVPEPSWPIRAAVHLGLRGRALALRHLGRPRTVPRFADGLRAKSYPDGYDISELGPAP</sequence>
<dbReference type="PANTHER" id="PTHR36124">
    <property type="match status" value="1"/>
</dbReference>
<organism evidence="2 3">
    <name type="scientific">Actinoplanes octamycinicus</name>
    <dbReference type="NCBI Taxonomy" id="135948"/>
    <lineage>
        <taxon>Bacteria</taxon>
        <taxon>Bacillati</taxon>
        <taxon>Actinomycetota</taxon>
        <taxon>Actinomycetes</taxon>
        <taxon>Micromonosporales</taxon>
        <taxon>Micromonosporaceae</taxon>
        <taxon>Actinoplanes</taxon>
    </lineage>
</organism>
<dbReference type="InterPro" id="IPR046366">
    <property type="entry name" value="MPAB"/>
</dbReference>
<evidence type="ECO:0000313" key="3">
    <source>
        <dbReference type="Proteomes" id="UP000546162"/>
    </source>
</evidence>
<name>A0A7W7MA55_9ACTN</name>
<accession>A0A7W7MA55</accession>